<organism evidence="1">
    <name type="scientific">Anguilla anguilla</name>
    <name type="common">European freshwater eel</name>
    <name type="synonym">Muraena anguilla</name>
    <dbReference type="NCBI Taxonomy" id="7936"/>
    <lineage>
        <taxon>Eukaryota</taxon>
        <taxon>Metazoa</taxon>
        <taxon>Chordata</taxon>
        <taxon>Craniata</taxon>
        <taxon>Vertebrata</taxon>
        <taxon>Euteleostomi</taxon>
        <taxon>Actinopterygii</taxon>
        <taxon>Neopterygii</taxon>
        <taxon>Teleostei</taxon>
        <taxon>Anguilliformes</taxon>
        <taxon>Anguillidae</taxon>
        <taxon>Anguilla</taxon>
    </lineage>
</organism>
<accession>A0A0E9S272</accession>
<dbReference type="EMBL" id="GBXM01073939">
    <property type="protein sequence ID" value="JAH34638.1"/>
    <property type="molecule type" value="Transcribed_RNA"/>
</dbReference>
<evidence type="ECO:0000313" key="1">
    <source>
        <dbReference type="EMBL" id="JAH34638.1"/>
    </source>
</evidence>
<reference evidence="1" key="1">
    <citation type="submission" date="2014-11" db="EMBL/GenBank/DDBJ databases">
        <authorList>
            <person name="Amaro Gonzalez C."/>
        </authorList>
    </citation>
    <scope>NUCLEOTIDE SEQUENCE</scope>
</reference>
<reference evidence="1" key="2">
    <citation type="journal article" date="2015" name="Fish Shellfish Immunol.">
        <title>Early steps in the European eel (Anguilla anguilla)-Vibrio vulnificus interaction in the gills: Role of the RtxA13 toxin.</title>
        <authorList>
            <person name="Callol A."/>
            <person name="Pajuelo D."/>
            <person name="Ebbesson L."/>
            <person name="Teles M."/>
            <person name="MacKenzie S."/>
            <person name="Amaro C."/>
        </authorList>
    </citation>
    <scope>NUCLEOTIDE SEQUENCE</scope>
</reference>
<name>A0A0E9S272_ANGAN</name>
<protein>
    <submittedName>
        <fullName evidence="1">Uncharacterized protein</fullName>
    </submittedName>
</protein>
<sequence length="48" mass="5740">MKYKLGMDTVATLYSPLYSIDHQNGEIVVFSIFQKWYFKVRYSGTLWN</sequence>
<proteinExistence type="predicted"/>
<dbReference type="AlphaFoldDB" id="A0A0E9S272"/>